<feature type="binding site" evidence="9">
    <location>
        <position position="157"/>
    </location>
    <ligand>
        <name>substrate</name>
    </ligand>
</feature>
<comment type="subcellular location">
    <subcellularLocation>
        <location evidence="9">Cytoplasm</location>
    </subcellularLocation>
</comment>
<keyword evidence="2 9" id="KW-0055">Arginine biosynthesis</keyword>
<reference evidence="11 12" key="1">
    <citation type="submission" date="2018-05" db="EMBL/GenBank/DDBJ databases">
        <title>Animal gut microbial communities from fecal samples from Wisconsin, USA.</title>
        <authorList>
            <person name="Neumann A."/>
        </authorList>
    </citation>
    <scope>NUCLEOTIDE SEQUENCE [LARGE SCALE GENOMIC DNA]</scope>
    <source>
        <strain evidence="11 12">UWS4</strain>
    </source>
</reference>
<dbReference type="EC" id="2.7.2.8" evidence="9"/>
<keyword evidence="4 9" id="KW-0808">Transferase</keyword>
<evidence type="ECO:0000256" key="6">
    <source>
        <dbReference type="ARBA" id="ARBA00022777"/>
    </source>
</evidence>
<evidence type="ECO:0000256" key="8">
    <source>
        <dbReference type="ARBA" id="ARBA00048141"/>
    </source>
</evidence>
<comment type="similarity">
    <text evidence="9">Belongs to the acetylglutamate kinase family. ArgB subfamily.</text>
</comment>
<keyword evidence="9" id="KW-0963">Cytoplasm</keyword>
<feature type="domain" description="Aspartate/glutamate/uridylate kinase" evidence="10">
    <location>
        <begin position="2"/>
        <end position="235"/>
    </location>
</feature>
<keyword evidence="3 9" id="KW-0028">Amino-acid biosynthesis</keyword>
<keyword evidence="5 9" id="KW-0547">Nucleotide-binding</keyword>
<dbReference type="EMBL" id="QGHD01000022">
    <property type="protein sequence ID" value="PWK94238.1"/>
    <property type="molecule type" value="Genomic_DNA"/>
</dbReference>
<dbReference type="PANTHER" id="PTHR23342:SF0">
    <property type="entry name" value="N-ACETYLGLUTAMATE SYNTHASE, MITOCHONDRIAL"/>
    <property type="match status" value="1"/>
</dbReference>
<dbReference type="SUPFAM" id="SSF53633">
    <property type="entry name" value="Carbamate kinase-like"/>
    <property type="match status" value="1"/>
</dbReference>
<proteinExistence type="inferred from homology"/>
<evidence type="ECO:0000256" key="5">
    <source>
        <dbReference type="ARBA" id="ARBA00022741"/>
    </source>
</evidence>
<dbReference type="InterPro" id="IPR036393">
    <property type="entry name" value="AceGlu_kinase-like_sf"/>
</dbReference>
<dbReference type="Proteomes" id="UP000245523">
    <property type="component" value="Unassembled WGS sequence"/>
</dbReference>
<organism evidence="11 12">
    <name type="scientific">Hallerella porci</name>
    <dbReference type="NCBI Taxonomy" id="1945871"/>
    <lineage>
        <taxon>Bacteria</taxon>
        <taxon>Pseudomonadati</taxon>
        <taxon>Fibrobacterota</taxon>
        <taxon>Fibrobacteria</taxon>
        <taxon>Fibrobacterales</taxon>
        <taxon>Fibrobacteraceae</taxon>
        <taxon>Hallerella</taxon>
    </lineage>
</organism>
<dbReference type="HAMAP" id="MF_00082">
    <property type="entry name" value="ArgB"/>
    <property type="match status" value="1"/>
</dbReference>
<evidence type="ECO:0000256" key="9">
    <source>
        <dbReference type="HAMAP-Rule" id="MF_00082"/>
    </source>
</evidence>
<keyword evidence="6 9" id="KW-0418">Kinase</keyword>
<comment type="pathway">
    <text evidence="1 9">Amino-acid biosynthesis; L-arginine biosynthesis; N(2)-acetyl-L-ornithine from L-glutamate: step 2/4.</text>
</comment>
<evidence type="ECO:0000256" key="4">
    <source>
        <dbReference type="ARBA" id="ARBA00022679"/>
    </source>
</evidence>
<evidence type="ECO:0000313" key="11">
    <source>
        <dbReference type="EMBL" id="PWK94238.1"/>
    </source>
</evidence>
<evidence type="ECO:0000259" key="10">
    <source>
        <dbReference type="Pfam" id="PF00696"/>
    </source>
</evidence>
<keyword evidence="12" id="KW-1185">Reference proteome</keyword>
<gene>
    <name evidence="9" type="primary">argB</name>
    <name evidence="11" type="ORF">B0H50_12213</name>
</gene>
<dbReference type="PANTHER" id="PTHR23342">
    <property type="entry name" value="N-ACETYLGLUTAMATE SYNTHASE"/>
    <property type="match status" value="1"/>
</dbReference>
<accession>A0ABX5LKJ6</accession>
<evidence type="ECO:0000256" key="2">
    <source>
        <dbReference type="ARBA" id="ARBA00022571"/>
    </source>
</evidence>
<dbReference type="GO" id="GO:0016301">
    <property type="term" value="F:kinase activity"/>
    <property type="evidence" value="ECO:0007669"/>
    <property type="project" value="UniProtKB-KW"/>
</dbReference>
<evidence type="ECO:0000256" key="7">
    <source>
        <dbReference type="ARBA" id="ARBA00022840"/>
    </source>
</evidence>
<dbReference type="InterPro" id="IPR037528">
    <property type="entry name" value="ArgB"/>
</dbReference>
<comment type="function">
    <text evidence="9">Catalyzes the ATP-dependent phosphorylation of N-acetyl-L-glutamate.</text>
</comment>
<dbReference type="InterPro" id="IPR004662">
    <property type="entry name" value="AcgluKinase_fam"/>
</dbReference>
<dbReference type="NCBIfam" id="TIGR00761">
    <property type="entry name" value="argB"/>
    <property type="match status" value="1"/>
</dbReference>
<sequence length="258" mass="27692">MKKVVVKIGGSLAIDEAKLLDFTRAIAMLTAQDFQVAVVHGGGKDINENIALLSEEPRFIEGLRVTTPGIMKMVEMTLSGHVNKKLVRMLENNGASAIGISGVDGKLFEAKKREGKVDLGQVGNIEKVNPKIVTDLWNAGWTPVVSPISIGEGVAWNINADTAASELAVALKADKFLLVSDVPGVLDKEKNVISNLSEEKVEELIADGTISGGMIPKVKESFRAIQRGLGEIHILGWKDAETFAKQIHGELNYGTILA</sequence>
<feature type="site" description="Transition state stabilizer" evidence="9">
    <location>
        <position position="217"/>
    </location>
</feature>
<comment type="catalytic activity">
    <reaction evidence="8 9">
        <text>N-acetyl-L-glutamate + ATP = N-acetyl-L-glutamyl 5-phosphate + ADP</text>
        <dbReference type="Rhea" id="RHEA:14629"/>
        <dbReference type="ChEBI" id="CHEBI:30616"/>
        <dbReference type="ChEBI" id="CHEBI:44337"/>
        <dbReference type="ChEBI" id="CHEBI:57936"/>
        <dbReference type="ChEBI" id="CHEBI:456216"/>
        <dbReference type="EC" id="2.7.2.8"/>
    </reaction>
</comment>
<feature type="binding site" evidence="9">
    <location>
        <position position="64"/>
    </location>
    <ligand>
        <name>substrate</name>
    </ligand>
</feature>
<dbReference type="Pfam" id="PF00696">
    <property type="entry name" value="AA_kinase"/>
    <property type="match status" value="1"/>
</dbReference>
<evidence type="ECO:0000256" key="3">
    <source>
        <dbReference type="ARBA" id="ARBA00022605"/>
    </source>
</evidence>
<dbReference type="RefSeq" id="WP_106199305.1">
    <property type="nucleotide sequence ID" value="NZ_JAXEIU010000033.1"/>
</dbReference>
<comment type="caution">
    <text evidence="11">The sequence shown here is derived from an EMBL/GenBank/DDBJ whole genome shotgun (WGS) entry which is preliminary data.</text>
</comment>
<dbReference type="Gene3D" id="3.40.1160.10">
    <property type="entry name" value="Acetylglutamate kinase-like"/>
    <property type="match status" value="1"/>
</dbReference>
<dbReference type="PIRSF" id="PIRSF000728">
    <property type="entry name" value="NAGK"/>
    <property type="match status" value="1"/>
</dbReference>
<dbReference type="InterPro" id="IPR001048">
    <property type="entry name" value="Asp/Glu/Uridylate_kinase"/>
</dbReference>
<name>A0ABX5LKJ6_9BACT</name>
<dbReference type="CDD" id="cd04238">
    <property type="entry name" value="AAK_NAGK-like"/>
    <property type="match status" value="1"/>
</dbReference>
<feature type="site" description="Transition state stabilizer" evidence="9">
    <location>
        <position position="7"/>
    </location>
</feature>
<evidence type="ECO:0000256" key="1">
    <source>
        <dbReference type="ARBA" id="ARBA00004828"/>
    </source>
</evidence>
<feature type="binding site" evidence="9">
    <location>
        <begin position="42"/>
        <end position="43"/>
    </location>
    <ligand>
        <name>substrate</name>
    </ligand>
</feature>
<evidence type="ECO:0000313" key="12">
    <source>
        <dbReference type="Proteomes" id="UP000245523"/>
    </source>
</evidence>
<keyword evidence="7 9" id="KW-0067">ATP-binding</keyword>
<protein>
    <recommendedName>
        <fullName evidence="9">Acetylglutamate kinase</fullName>
        <ecNumber evidence="9">2.7.2.8</ecNumber>
    </recommendedName>
    <alternativeName>
        <fullName evidence="9">N-acetyl-L-glutamate 5-phosphotransferase</fullName>
    </alternativeName>
    <alternativeName>
        <fullName evidence="9">NAG kinase</fullName>
        <shortName evidence="9">NAGK</shortName>
    </alternativeName>
</protein>